<evidence type="ECO:0000313" key="2">
    <source>
        <dbReference type="Proteomes" id="UP000654075"/>
    </source>
</evidence>
<dbReference type="Proteomes" id="UP000654075">
    <property type="component" value="Unassembled WGS sequence"/>
</dbReference>
<reference evidence="1" key="1">
    <citation type="submission" date="2021-02" db="EMBL/GenBank/DDBJ databases">
        <authorList>
            <person name="Dougan E. K."/>
            <person name="Rhodes N."/>
            <person name="Thang M."/>
            <person name="Chan C."/>
        </authorList>
    </citation>
    <scope>NUCLEOTIDE SEQUENCE</scope>
</reference>
<protein>
    <submittedName>
        <fullName evidence="1">Uncharacterized protein</fullName>
    </submittedName>
</protein>
<evidence type="ECO:0000313" key="1">
    <source>
        <dbReference type="EMBL" id="CAE8586640.1"/>
    </source>
</evidence>
<organism evidence="1 2">
    <name type="scientific">Polarella glacialis</name>
    <name type="common">Dinoflagellate</name>
    <dbReference type="NCBI Taxonomy" id="89957"/>
    <lineage>
        <taxon>Eukaryota</taxon>
        <taxon>Sar</taxon>
        <taxon>Alveolata</taxon>
        <taxon>Dinophyceae</taxon>
        <taxon>Suessiales</taxon>
        <taxon>Suessiaceae</taxon>
        <taxon>Polarella</taxon>
    </lineage>
</organism>
<dbReference type="AlphaFoldDB" id="A0A813DDI2"/>
<gene>
    <name evidence="1" type="ORF">PGLA1383_LOCUS5490</name>
</gene>
<name>A0A813DDI2_POLGL</name>
<feature type="non-terminal residue" evidence="1">
    <location>
        <position position="1"/>
    </location>
</feature>
<feature type="non-terminal residue" evidence="1">
    <location>
        <position position="126"/>
    </location>
</feature>
<keyword evidence="2" id="KW-1185">Reference proteome</keyword>
<accession>A0A813DDI2</accession>
<dbReference type="EMBL" id="CAJNNV010002156">
    <property type="protein sequence ID" value="CAE8586640.1"/>
    <property type="molecule type" value="Genomic_DNA"/>
</dbReference>
<comment type="caution">
    <text evidence="1">The sequence shown here is derived from an EMBL/GenBank/DDBJ whole genome shotgun (WGS) entry which is preliminary data.</text>
</comment>
<proteinExistence type="predicted"/>
<sequence>APQLAGLVAIHVRALRLSLLLIARTRLKGRAGLLPEADTLPLVAALHRLCVRGSAGRGAVVAAFRSTLLAEWLLRQLEGRLEEASPVAGGASQAALLQPSMRHLVAILHALVLADASAAAAERFGG</sequence>